<dbReference type="EMBL" id="CP099489">
    <property type="protein sequence ID" value="USQ79166.1"/>
    <property type="molecule type" value="Genomic_DNA"/>
</dbReference>
<keyword evidence="12" id="KW-1185">Reference proteome</keyword>
<dbReference type="CDD" id="cd03215">
    <property type="entry name" value="ABC_Carb_Monos_II"/>
    <property type="match status" value="1"/>
</dbReference>
<dbReference type="CDD" id="cd03216">
    <property type="entry name" value="ABC_Carb_Monos_I"/>
    <property type="match status" value="1"/>
</dbReference>
<dbReference type="InterPro" id="IPR017871">
    <property type="entry name" value="ABC_transporter-like_CS"/>
</dbReference>
<keyword evidence="6 11" id="KW-0067">ATP-binding</keyword>
<evidence type="ECO:0000256" key="3">
    <source>
        <dbReference type="ARBA" id="ARBA00011262"/>
    </source>
</evidence>
<organism evidence="11 12">
    <name type="scientific">Ornithinimicrobium faecis</name>
    <dbReference type="NCBI Taxonomy" id="2934158"/>
    <lineage>
        <taxon>Bacteria</taxon>
        <taxon>Bacillati</taxon>
        <taxon>Actinomycetota</taxon>
        <taxon>Actinomycetes</taxon>
        <taxon>Micrococcales</taxon>
        <taxon>Ornithinimicrobiaceae</taxon>
        <taxon>Ornithinimicrobium</taxon>
    </lineage>
</organism>
<evidence type="ECO:0000256" key="6">
    <source>
        <dbReference type="ARBA" id="ARBA00022840"/>
    </source>
</evidence>
<dbReference type="Gene3D" id="3.40.50.300">
    <property type="entry name" value="P-loop containing nucleotide triphosphate hydrolases"/>
    <property type="match status" value="2"/>
</dbReference>
<evidence type="ECO:0000256" key="8">
    <source>
        <dbReference type="ARBA" id="ARBA00023798"/>
    </source>
</evidence>
<evidence type="ECO:0000256" key="4">
    <source>
        <dbReference type="ARBA" id="ARBA00019459"/>
    </source>
</evidence>
<dbReference type="InterPro" id="IPR003439">
    <property type="entry name" value="ABC_transporter-like_ATP-bd"/>
</dbReference>
<evidence type="ECO:0000256" key="9">
    <source>
        <dbReference type="ARBA" id="ARBA00034076"/>
    </source>
</evidence>
<comment type="subcellular location">
    <subcellularLocation>
        <location evidence="1">Cell inner membrane</location>
        <topology evidence="1">Peripheral membrane protein</topology>
    </subcellularLocation>
</comment>
<protein>
    <recommendedName>
        <fullName evidence="4">Autoinducer 2 import ATP-binding protein LsrA</fullName>
        <ecNumber evidence="8">7.6.2.13</ecNumber>
    </recommendedName>
</protein>
<dbReference type="GO" id="GO:0005524">
    <property type="term" value="F:ATP binding"/>
    <property type="evidence" value="ECO:0007669"/>
    <property type="project" value="UniProtKB-KW"/>
</dbReference>
<comment type="subunit">
    <text evidence="3">The complex is composed of two ATP-binding proteins (LsrA), two transmembrane proteins (LsrC and LsrD) and a solute-binding protein (LsrB).</text>
</comment>
<sequence>MEHDASQPPANGVVAAVERLWKSYGGIPVLKGVDIDVQAGEIHALVGGNGAGKSTLMKALTGVVTPDAGRIVIGGSEVRNLNPRTAHANAVYMVPQEPQLFPNLTVFENVTLSLAVPLSRAEVKAAIQALGHAIDLDARAHELSISDQQLIEIVRGVLRKARLLIVDEPTGALTAREADQLFERLRALAASGVGIFYVTHRMSEIFALCDRVTVLRDGAMVLQKATADTSVEELVSTMVPESEQVSREEQGQVARAVDGPPALSLQGFTGQGFTDVTLDVFPGEVLGIAGVVGAGRTELAETVFGLRPGTGDVTLLGERYQHRSPKRSLTRGLSYVAEDRHAHGVFLLGTITENCSSTVLSRVTSLGLLNSKRERQVASRLTTQLAVQKGSAERRVGNLSGGNQQKVSLAKSLAPEPRVIILDEPSRGVDVGARADLYKMIRELAEQGLAVLLISSDFEEIVELATRVVIMRDGRIGEELEAEQITFSAIRDGAFGTRADGVSV</sequence>
<dbReference type="Pfam" id="PF00005">
    <property type="entry name" value="ABC_tran"/>
    <property type="match status" value="2"/>
</dbReference>
<dbReference type="PANTHER" id="PTHR43790:SF2">
    <property type="entry name" value="AUTOINDUCER 2 IMPORT ATP-BINDING PROTEIN LSRA"/>
    <property type="match status" value="1"/>
</dbReference>
<dbReference type="PROSITE" id="PS00211">
    <property type="entry name" value="ABC_TRANSPORTER_1"/>
    <property type="match status" value="1"/>
</dbReference>
<gene>
    <name evidence="11" type="ORF">NF556_16315</name>
</gene>
<comment type="function">
    <text evidence="7">Part of the ABC transporter complex LsrABCD involved in autoinducer 2 (AI-2) import. Responsible for energy coupling to the transport system.</text>
</comment>
<evidence type="ECO:0000256" key="1">
    <source>
        <dbReference type="ARBA" id="ARBA00004417"/>
    </source>
</evidence>
<evidence type="ECO:0000256" key="2">
    <source>
        <dbReference type="ARBA" id="ARBA00009404"/>
    </source>
</evidence>
<dbReference type="InterPro" id="IPR027417">
    <property type="entry name" value="P-loop_NTPase"/>
</dbReference>
<dbReference type="SMART" id="SM00382">
    <property type="entry name" value="AAA"/>
    <property type="match status" value="2"/>
</dbReference>
<dbReference type="EC" id="7.6.2.13" evidence="8"/>
<dbReference type="InterPro" id="IPR003593">
    <property type="entry name" value="AAA+_ATPase"/>
</dbReference>
<evidence type="ECO:0000313" key="12">
    <source>
        <dbReference type="Proteomes" id="UP001056455"/>
    </source>
</evidence>
<comment type="similarity">
    <text evidence="2">Belongs to the ABC transporter superfamily. AI-2 autoinducer porter (TC 3.A.1.2.8) family.</text>
</comment>
<proteinExistence type="inferred from homology"/>
<accession>A0ABY4YQY1</accession>
<comment type="catalytic activity">
    <reaction evidence="9">
        <text>ATP + H2O + (2R,4S)-2-methyl-2,3,3,4-tetrahydroxytetrahydrofuran-[AI-2-binding protein]Side 1 = ADP + phosphate + (2R,4S)-2-methyl-2,3,3,4-tetrahydroxytetrahydrofuranSide 2 + [AI-2-binding protein]Side 1.</text>
        <dbReference type="EC" id="7.6.2.13"/>
    </reaction>
</comment>
<evidence type="ECO:0000256" key="7">
    <source>
        <dbReference type="ARBA" id="ARBA00023747"/>
    </source>
</evidence>
<dbReference type="InterPro" id="IPR050107">
    <property type="entry name" value="ABC_carbohydrate_import_ATPase"/>
</dbReference>
<dbReference type="PANTHER" id="PTHR43790">
    <property type="entry name" value="CARBOHYDRATE TRANSPORT ATP-BINDING PROTEIN MG119-RELATED"/>
    <property type="match status" value="1"/>
</dbReference>
<dbReference type="PROSITE" id="PS50893">
    <property type="entry name" value="ABC_TRANSPORTER_2"/>
    <property type="match status" value="2"/>
</dbReference>
<evidence type="ECO:0000259" key="10">
    <source>
        <dbReference type="PROSITE" id="PS50893"/>
    </source>
</evidence>
<name>A0ABY4YQY1_9MICO</name>
<evidence type="ECO:0000256" key="5">
    <source>
        <dbReference type="ARBA" id="ARBA00022741"/>
    </source>
</evidence>
<dbReference type="RefSeq" id="WP_252592081.1">
    <property type="nucleotide sequence ID" value="NZ_CP099489.1"/>
</dbReference>
<keyword evidence="5" id="KW-0547">Nucleotide-binding</keyword>
<evidence type="ECO:0000313" key="11">
    <source>
        <dbReference type="EMBL" id="USQ79166.1"/>
    </source>
</evidence>
<dbReference type="SUPFAM" id="SSF52540">
    <property type="entry name" value="P-loop containing nucleoside triphosphate hydrolases"/>
    <property type="match status" value="2"/>
</dbReference>
<feature type="domain" description="ABC transporter" evidence="10">
    <location>
        <begin position="254"/>
        <end position="498"/>
    </location>
</feature>
<feature type="domain" description="ABC transporter" evidence="10">
    <location>
        <begin position="15"/>
        <end position="242"/>
    </location>
</feature>
<dbReference type="Proteomes" id="UP001056455">
    <property type="component" value="Chromosome"/>
</dbReference>
<reference evidence="11" key="1">
    <citation type="submission" date="2022-06" db="EMBL/GenBank/DDBJ databases">
        <title>Ornithinimicrobium HY1793.</title>
        <authorList>
            <person name="Huang Y."/>
        </authorList>
    </citation>
    <scope>NUCLEOTIDE SEQUENCE</scope>
    <source>
        <strain evidence="11">HY1793</strain>
    </source>
</reference>